<evidence type="ECO:0000313" key="1">
    <source>
        <dbReference type="EMBL" id="EKM49042.1"/>
    </source>
</evidence>
<name>K5WFR8_PHACS</name>
<dbReference type="HOGENOM" id="CLU_2441584_0_0_1"/>
<dbReference type="AlphaFoldDB" id="K5WFR8"/>
<evidence type="ECO:0008006" key="3">
    <source>
        <dbReference type="Google" id="ProtNLM"/>
    </source>
</evidence>
<proteinExistence type="predicted"/>
<dbReference type="OrthoDB" id="3364132at2759"/>
<gene>
    <name evidence="1" type="ORF">PHACADRAFT_202087</name>
</gene>
<sequence length="90" mass="9816">MKYNDVQVSVLVEDRVSDEYAIANESENTITCWIASEEGKEFKIKISNSSSSTALSSWVQIDVRLMVSSVSRPKTSSLVHGASISSTVSN</sequence>
<evidence type="ECO:0000313" key="2">
    <source>
        <dbReference type="Proteomes" id="UP000008370"/>
    </source>
</evidence>
<reference evidence="1 2" key="1">
    <citation type="journal article" date="2012" name="BMC Genomics">
        <title>Comparative genomics of the white-rot fungi, Phanerochaete carnosa and P. chrysosporium, to elucidate the genetic basis of the distinct wood types they colonize.</title>
        <authorList>
            <person name="Suzuki H."/>
            <person name="MacDonald J."/>
            <person name="Syed K."/>
            <person name="Salamov A."/>
            <person name="Hori C."/>
            <person name="Aerts A."/>
            <person name="Henrissat B."/>
            <person name="Wiebenga A."/>
            <person name="vanKuyk P.A."/>
            <person name="Barry K."/>
            <person name="Lindquist E."/>
            <person name="LaButti K."/>
            <person name="Lapidus A."/>
            <person name="Lucas S."/>
            <person name="Coutinho P."/>
            <person name="Gong Y."/>
            <person name="Samejima M."/>
            <person name="Mahadevan R."/>
            <person name="Abou-Zaid M."/>
            <person name="de Vries R.P."/>
            <person name="Igarashi K."/>
            <person name="Yadav J.S."/>
            <person name="Grigoriev I.V."/>
            <person name="Master E.R."/>
        </authorList>
    </citation>
    <scope>NUCLEOTIDE SEQUENCE [LARGE SCALE GENOMIC DNA]</scope>
    <source>
        <strain evidence="1 2">HHB-10118-sp</strain>
    </source>
</reference>
<accession>K5WFR8</accession>
<organism evidence="1 2">
    <name type="scientific">Phanerochaete carnosa (strain HHB-10118-sp)</name>
    <name type="common">White-rot fungus</name>
    <name type="synonym">Peniophora carnosa</name>
    <dbReference type="NCBI Taxonomy" id="650164"/>
    <lineage>
        <taxon>Eukaryota</taxon>
        <taxon>Fungi</taxon>
        <taxon>Dikarya</taxon>
        <taxon>Basidiomycota</taxon>
        <taxon>Agaricomycotina</taxon>
        <taxon>Agaricomycetes</taxon>
        <taxon>Polyporales</taxon>
        <taxon>Phanerochaetaceae</taxon>
        <taxon>Phanerochaete</taxon>
    </lineage>
</organism>
<dbReference type="InParanoid" id="K5WFR8"/>
<dbReference type="KEGG" id="pco:PHACADRAFT_202087"/>
<keyword evidence="2" id="KW-1185">Reference proteome</keyword>
<dbReference type="Proteomes" id="UP000008370">
    <property type="component" value="Unassembled WGS sequence"/>
</dbReference>
<dbReference type="GeneID" id="18911793"/>
<dbReference type="EMBL" id="JH930580">
    <property type="protein sequence ID" value="EKM49042.1"/>
    <property type="molecule type" value="Genomic_DNA"/>
</dbReference>
<protein>
    <recommendedName>
        <fullName evidence="3">GOLD domain-containing protein</fullName>
    </recommendedName>
</protein>
<dbReference type="RefSeq" id="XP_007402405.1">
    <property type="nucleotide sequence ID" value="XM_007402343.1"/>
</dbReference>